<keyword evidence="1" id="KW-0812">Transmembrane</keyword>
<protein>
    <submittedName>
        <fullName evidence="2">Uncharacterized protein</fullName>
    </submittedName>
</protein>
<keyword evidence="1" id="KW-0472">Membrane</keyword>
<feature type="transmembrane region" description="Helical" evidence="1">
    <location>
        <begin position="20"/>
        <end position="43"/>
    </location>
</feature>
<proteinExistence type="predicted"/>
<dbReference type="AlphaFoldDB" id="A0A7R9KPL0"/>
<keyword evidence="1" id="KW-1133">Transmembrane helix</keyword>
<organism evidence="2">
    <name type="scientific">Medioppia subpectinata</name>
    <dbReference type="NCBI Taxonomy" id="1979941"/>
    <lineage>
        <taxon>Eukaryota</taxon>
        <taxon>Metazoa</taxon>
        <taxon>Ecdysozoa</taxon>
        <taxon>Arthropoda</taxon>
        <taxon>Chelicerata</taxon>
        <taxon>Arachnida</taxon>
        <taxon>Acari</taxon>
        <taxon>Acariformes</taxon>
        <taxon>Sarcoptiformes</taxon>
        <taxon>Oribatida</taxon>
        <taxon>Brachypylina</taxon>
        <taxon>Oppioidea</taxon>
        <taxon>Oppiidae</taxon>
        <taxon>Medioppia</taxon>
    </lineage>
</organism>
<dbReference type="EMBL" id="OC857986">
    <property type="protein sequence ID" value="CAD7625897.1"/>
    <property type="molecule type" value="Genomic_DNA"/>
</dbReference>
<accession>A0A7R9KPL0</accession>
<dbReference type="Proteomes" id="UP000759131">
    <property type="component" value="Unassembled WGS sequence"/>
</dbReference>
<evidence type="ECO:0000313" key="3">
    <source>
        <dbReference type="Proteomes" id="UP000759131"/>
    </source>
</evidence>
<sequence length="164" mass="18683">MISLIKQINNNKIMEITKVYEVLAIVLICVLLYSLIALIIIYGKNWEALRVYCPAVEMDIMNPFPYYYNPKQDYLYLKSRRETKLILMQYINASHLRQTSYQRTVEGRTRRPVSIAAETVLALGITGNTEASQTLRLLAPLTLNWGSTTTSDLSIAPIRQVPVG</sequence>
<evidence type="ECO:0000256" key="1">
    <source>
        <dbReference type="SAM" id="Phobius"/>
    </source>
</evidence>
<evidence type="ECO:0000313" key="2">
    <source>
        <dbReference type="EMBL" id="CAD7625897.1"/>
    </source>
</evidence>
<reference evidence="2" key="1">
    <citation type="submission" date="2020-11" db="EMBL/GenBank/DDBJ databases">
        <authorList>
            <person name="Tran Van P."/>
        </authorList>
    </citation>
    <scope>NUCLEOTIDE SEQUENCE</scope>
</reference>
<dbReference type="EMBL" id="CAJPIZ010003411">
    <property type="protein sequence ID" value="CAG2106327.1"/>
    <property type="molecule type" value="Genomic_DNA"/>
</dbReference>
<keyword evidence="3" id="KW-1185">Reference proteome</keyword>
<gene>
    <name evidence="2" type="ORF">OSB1V03_LOCUS6330</name>
</gene>
<name>A0A7R9KPL0_9ACAR</name>